<keyword evidence="3" id="KW-1185">Reference proteome</keyword>
<dbReference type="Pfam" id="PF20432">
    <property type="entry name" value="Xre-like-HTH"/>
    <property type="match status" value="1"/>
</dbReference>
<feature type="domain" description="Antitoxin Xre-like helix-turn-helix" evidence="1">
    <location>
        <begin position="19"/>
        <end position="79"/>
    </location>
</feature>
<dbReference type="EMBL" id="BMKB01000002">
    <property type="protein sequence ID" value="GGA48123.1"/>
    <property type="molecule type" value="Genomic_DNA"/>
</dbReference>
<proteinExistence type="predicted"/>
<protein>
    <recommendedName>
        <fullName evidence="1">Antitoxin Xre-like helix-turn-helix domain-containing protein</fullName>
    </recommendedName>
</protein>
<dbReference type="OrthoDB" id="117888at2"/>
<reference evidence="2 3" key="1">
    <citation type="journal article" date="2014" name="Int. J. Syst. Evol. Microbiol.">
        <title>Complete genome sequence of Corynebacterium casei LMG S-19264T (=DSM 44701T), isolated from a smear-ripened cheese.</title>
        <authorList>
            <consortium name="US DOE Joint Genome Institute (JGI-PGF)"/>
            <person name="Walter F."/>
            <person name="Albersmeier A."/>
            <person name="Kalinowski J."/>
            <person name="Ruckert C."/>
        </authorList>
    </citation>
    <scope>NUCLEOTIDE SEQUENCE [LARGE SCALE GENOMIC DNA]</scope>
    <source>
        <strain evidence="2 3">CGMCC 1.15896</strain>
    </source>
</reference>
<evidence type="ECO:0000259" key="1">
    <source>
        <dbReference type="Pfam" id="PF20432"/>
    </source>
</evidence>
<comment type="caution">
    <text evidence="2">The sequence shown here is derived from an EMBL/GenBank/DDBJ whole genome shotgun (WGS) entry which is preliminary data.</text>
</comment>
<sequence length="138" mass="14880">MSAIFELPTEANPVRPINERDRIAAVVKAVVRIAEAWQLSNAEAAALFDVPSATWGRMKAGTFKGLLDQDKVTRASLMIGLFKGLRLLFNGPLTYGWPKTTNSGPGFAGKTPLEVMIDGGIPAMMAVRRHIDGLRGGM</sequence>
<accession>A0A916RAE8</accession>
<evidence type="ECO:0000313" key="2">
    <source>
        <dbReference type="EMBL" id="GGA48123.1"/>
    </source>
</evidence>
<organism evidence="2 3">
    <name type="scientific">Pelagibacterium lentulum</name>
    <dbReference type="NCBI Taxonomy" id="2029865"/>
    <lineage>
        <taxon>Bacteria</taxon>
        <taxon>Pseudomonadati</taxon>
        <taxon>Pseudomonadota</taxon>
        <taxon>Alphaproteobacteria</taxon>
        <taxon>Hyphomicrobiales</taxon>
        <taxon>Devosiaceae</taxon>
        <taxon>Pelagibacterium</taxon>
    </lineage>
</organism>
<evidence type="ECO:0000313" key="3">
    <source>
        <dbReference type="Proteomes" id="UP000596977"/>
    </source>
</evidence>
<dbReference type="AlphaFoldDB" id="A0A916RAE8"/>
<dbReference type="GO" id="GO:0003677">
    <property type="term" value="F:DNA binding"/>
    <property type="evidence" value="ECO:0007669"/>
    <property type="project" value="InterPro"/>
</dbReference>
<dbReference type="InterPro" id="IPR046847">
    <property type="entry name" value="Xre-like_HTH"/>
</dbReference>
<name>A0A916RAE8_9HYPH</name>
<gene>
    <name evidence="2" type="ORF">GCM10011499_17490</name>
</gene>
<dbReference type="RefSeq" id="WP_127070923.1">
    <property type="nucleotide sequence ID" value="NZ_BMKB01000002.1"/>
</dbReference>
<dbReference type="Proteomes" id="UP000596977">
    <property type="component" value="Unassembled WGS sequence"/>
</dbReference>